<evidence type="ECO:0000259" key="15">
    <source>
        <dbReference type="Pfam" id="PF02163"/>
    </source>
</evidence>
<feature type="transmembrane region" description="Helical" evidence="14">
    <location>
        <begin position="97"/>
        <end position="119"/>
    </location>
</feature>
<dbReference type="GeneID" id="92760341"/>
<dbReference type="InterPro" id="IPR008915">
    <property type="entry name" value="Peptidase_M50"/>
</dbReference>
<dbReference type="GO" id="GO:0016020">
    <property type="term" value="C:membrane"/>
    <property type="evidence" value="ECO:0007669"/>
    <property type="project" value="UniProtKB-SubCell"/>
</dbReference>
<dbReference type="AlphaFoldDB" id="A0A7T4EDT3"/>
<proteinExistence type="inferred from homology"/>
<dbReference type="GO" id="GO:0006508">
    <property type="term" value="P:proteolysis"/>
    <property type="evidence" value="ECO:0007669"/>
    <property type="project" value="UniProtKB-KW"/>
</dbReference>
<dbReference type="Gene3D" id="2.30.42.10">
    <property type="match status" value="1"/>
</dbReference>
<evidence type="ECO:0000256" key="1">
    <source>
        <dbReference type="ARBA" id="ARBA00001947"/>
    </source>
</evidence>
<evidence type="ECO:0000256" key="13">
    <source>
        <dbReference type="ARBA" id="ARBA00033476"/>
    </source>
</evidence>
<dbReference type="Proteomes" id="UP000596145">
    <property type="component" value="Chromosome"/>
</dbReference>
<dbReference type="InterPro" id="IPR004387">
    <property type="entry name" value="Pept_M50_Zn"/>
</dbReference>
<evidence type="ECO:0000256" key="11">
    <source>
        <dbReference type="ARBA" id="ARBA00023136"/>
    </source>
</evidence>
<name>A0A7T4EDT3_9CORY</name>
<dbReference type="Pfam" id="PF02163">
    <property type="entry name" value="Peptidase_M50"/>
    <property type="match status" value="1"/>
</dbReference>
<evidence type="ECO:0000256" key="14">
    <source>
        <dbReference type="SAM" id="Phobius"/>
    </source>
</evidence>
<dbReference type="InterPro" id="IPR036034">
    <property type="entry name" value="PDZ_sf"/>
</dbReference>
<reference evidence="16 18" key="1">
    <citation type="submission" date="2020-12" db="EMBL/GenBank/DDBJ databases">
        <title>FDA dAtabase for Regulatory Grade micrObial Sequences (FDA-ARGOS): Supporting development and validation of Infectious Disease Dx tests.</title>
        <authorList>
            <person name="Sproer C."/>
            <person name="Gronow S."/>
            <person name="Severitt S."/>
            <person name="Schroder I."/>
            <person name="Tallon L."/>
            <person name="Sadzewicz L."/>
            <person name="Zhao X."/>
            <person name="Boylan J."/>
            <person name="Ott S."/>
            <person name="Bowen H."/>
            <person name="Vavikolanu K."/>
            <person name="Mehta A."/>
            <person name="Aluvathingal J."/>
            <person name="Nadendla S."/>
            <person name="Lowell S."/>
            <person name="Myers T."/>
            <person name="Yan Y."/>
            <person name="Sichtig H."/>
        </authorList>
    </citation>
    <scope>NUCLEOTIDE SEQUENCE [LARGE SCALE GENOMIC DNA]</scope>
    <source>
        <strain evidence="16 18">FDAARGOS_1053</strain>
        <strain evidence="17">FDAARGOS_1191</strain>
    </source>
</reference>
<dbReference type="OrthoDB" id="9782003at2"/>
<dbReference type="EMBL" id="CP069534">
    <property type="protein sequence ID" value="QRP69748.1"/>
    <property type="molecule type" value="Genomic_DNA"/>
</dbReference>
<evidence type="ECO:0000313" key="17">
    <source>
        <dbReference type="EMBL" id="QRP69748.1"/>
    </source>
</evidence>
<accession>A0A7T4EDT3</accession>
<evidence type="ECO:0000256" key="4">
    <source>
        <dbReference type="ARBA" id="ARBA00019897"/>
    </source>
</evidence>
<evidence type="ECO:0000256" key="7">
    <source>
        <dbReference type="ARBA" id="ARBA00022801"/>
    </source>
</evidence>
<evidence type="ECO:0000256" key="2">
    <source>
        <dbReference type="ARBA" id="ARBA00004141"/>
    </source>
</evidence>
<evidence type="ECO:0000256" key="5">
    <source>
        <dbReference type="ARBA" id="ARBA00022670"/>
    </source>
</evidence>
<dbReference type="CDD" id="cd06163">
    <property type="entry name" value="S2P-M50_PDZ_RseP-like"/>
    <property type="match status" value="1"/>
</dbReference>
<dbReference type="EMBL" id="CP066007">
    <property type="protein sequence ID" value="QQB45501.1"/>
    <property type="molecule type" value="Genomic_DNA"/>
</dbReference>
<keyword evidence="5 16" id="KW-0645">Protease</keyword>
<keyword evidence="11 14" id="KW-0472">Membrane</keyword>
<gene>
    <name evidence="16" type="ORF">I6I10_08210</name>
    <name evidence="17" type="ORF">I6J21_07955</name>
</gene>
<evidence type="ECO:0000313" key="18">
    <source>
        <dbReference type="Proteomes" id="UP000596145"/>
    </source>
</evidence>
<keyword evidence="9 14" id="KW-1133">Transmembrane helix</keyword>
<keyword evidence="7" id="KW-0378">Hydrolase</keyword>
<feature type="domain" description="Peptidase M50" evidence="15">
    <location>
        <begin position="10"/>
        <end position="346"/>
    </location>
</feature>
<keyword evidence="10 16" id="KW-0482">Metalloprotease</keyword>
<dbReference type="SUPFAM" id="SSF50156">
    <property type="entry name" value="PDZ domain-like"/>
    <property type="match status" value="1"/>
</dbReference>
<feature type="transmembrane region" description="Helical" evidence="14">
    <location>
        <begin position="6"/>
        <end position="28"/>
    </location>
</feature>
<dbReference type="CDD" id="cd23081">
    <property type="entry name" value="cpPDZ_EcRseP-like"/>
    <property type="match status" value="1"/>
</dbReference>
<evidence type="ECO:0000313" key="16">
    <source>
        <dbReference type="EMBL" id="QQB45501.1"/>
    </source>
</evidence>
<comment type="subcellular location">
    <subcellularLocation>
        <location evidence="2">Membrane</location>
        <topology evidence="2">Multi-pass membrane protein</topology>
    </subcellularLocation>
</comment>
<evidence type="ECO:0000256" key="8">
    <source>
        <dbReference type="ARBA" id="ARBA00022833"/>
    </source>
</evidence>
<organism evidence="16 18">
    <name type="scientific">Corynebacterium glucuronolyticum</name>
    <dbReference type="NCBI Taxonomy" id="39791"/>
    <lineage>
        <taxon>Bacteria</taxon>
        <taxon>Bacillati</taxon>
        <taxon>Actinomycetota</taxon>
        <taxon>Actinomycetes</taxon>
        <taxon>Mycobacteriales</taxon>
        <taxon>Corynebacteriaceae</taxon>
        <taxon>Corynebacterium</taxon>
    </lineage>
</organism>
<evidence type="ECO:0000256" key="10">
    <source>
        <dbReference type="ARBA" id="ARBA00023049"/>
    </source>
</evidence>
<evidence type="ECO:0000256" key="3">
    <source>
        <dbReference type="ARBA" id="ARBA00007931"/>
    </source>
</evidence>
<keyword evidence="6 14" id="KW-0812">Transmembrane</keyword>
<dbReference type="RefSeq" id="WP_005395644.1">
    <property type="nucleotide sequence ID" value="NZ_CP066007.1"/>
</dbReference>
<dbReference type="Proteomes" id="UP000617681">
    <property type="component" value="Chromosome"/>
</dbReference>
<sequence>MSYFLGVVLFAVGIAVTIALHEFGHFAIARLSGMRVRRFFVGFGPTLWKTTKGHTDYGFKAIPLGGFCDIAGMTALDEMTPEEESQAMYKKPAWKRIAVMSGGIAMNILVGTVILYGLAVTTGLPNPHPDVTPVVAETKCIGQGCEGSGPAFEAGIRPGDAIRSVGGVETPSFIDVRNEVFTHPNETVDIAVERNGELLTFPVRVESVEATAADGTVKEVGVIGVSSAPIKDAYLTYNPVNAVGATASYAGDLFVATWDGLKSFPGKIPGVVSAIFGGERDQSSPMSVVGASRVGGELVERSLWAMFWMLLSNLNYFLALFNLIPLPPLDGGHIAVVIYEKIRDALRRLRGLAPAGPADYTKLMPITYAASLALLVIGGLVIVADVVNPIKLF</sequence>
<feature type="transmembrane region" description="Helical" evidence="14">
    <location>
        <begin position="366"/>
        <end position="387"/>
    </location>
</feature>
<evidence type="ECO:0000256" key="12">
    <source>
        <dbReference type="ARBA" id="ARBA00032214"/>
    </source>
</evidence>
<protein>
    <recommendedName>
        <fullName evidence="4">Zinc metalloprotease Rip1</fullName>
    </recommendedName>
    <alternativeName>
        <fullName evidence="12">S2P endopeptidase</fullName>
    </alternativeName>
    <alternativeName>
        <fullName evidence="13">Site-2-type intramembrane protease</fullName>
    </alternativeName>
</protein>
<comment type="similarity">
    <text evidence="3">Belongs to the peptidase M50B family.</text>
</comment>
<evidence type="ECO:0000256" key="9">
    <source>
        <dbReference type="ARBA" id="ARBA00022989"/>
    </source>
</evidence>
<dbReference type="PANTHER" id="PTHR42837:SF2">
    <property type="entry name" value="MEMBRANE METALLOPROTEASE ARASP2, CHLOROPLASTIC-RELATED"/>
    <property type="match status" value="1"/>
</dbReference>
<dbReference type="GO" id="GO:0004222">
    <property type="term" value="F:metalloendopeptidase activity"/>
    <property type="evidence" value="ECO:0007669"/>
    <property type="project" value="InterPro"/>
</dbReference>
<comment type="cofactor">
    <cofactor evidence="1">
        <name>Zn(2+)</name>
        <dbReference type="ChEBI" id="CHEBI:29105"/>
    </cofactor>
</comment>
<dbReference type="PANTHER" id="PTHR42837">
    <property type="entry name" value="REGULATOR OF SIGMA-E PROTEASE RSEP"/>
    <property type="match status" value="1"/>
</dbReference>
<evidence type="ECO:0000256" key="6">
    <source>
        <dbReference type="ARBA" id="ARBA00022692"/>
    </source>
</evidence>
<keyword evidence="8" id="KW-0862">Zinc</keyword>